<reference evidence="5 6" key="1">
    <citation type="submission" date="2024-01" db="EMBL/GenBank/DDBJ databases">
        <title>A draft genome for a cacao thread blight-causing isolate of Paramarasmius palmivorus.</title>
        <authorList>
            <person name="Baruah I.K."/>
            <person name="Bukari Y."/>
            <person name="Amoako-Attah I."/>
            <person name="Meinhardt L.W."/>
            <person name="Bailey B.A."/>
            <person name="Cohen S.P."/>
        </authorList>
    </citation>
    <scope>NUCLEOTIDE SEQUENCE [LARGE SCALE GENOMIC DNA]</scope>
    <source>
        <strain evidence="5 6">GH-12</strain>
    </source>
</reference>
<keyword evidence="1" id="KW-0479">Metal-binding</keyword>
<evidence type="ECO:0000256" key="2">
    <source>
        <dbReference type="ARBA" id="ARBA00023242"/>
    </source>
</evidence>
<gene>
    <name evidence="5" type="primary">GIN1_23</name>
    <name evidence="5" type="ORF">VNI00_017822</name>
</gene>
<dbReference type="CDD" id="cd12148">
    <property type="entry name" value="fungal_TF_MHR"/>
    <property type="match status" value="1"/>
</dbReference>
<dbReference type="GO" id="GO:0008270">
    <property type="term" value="F:zinc ion binding"/>
    <property type="evidence" value="ECO:0007669"/>
    <property type="project" value="InterPro"/>
</dbReference>
<feature type="compositionally biased region" description="Acidic residues" evidence="3">
    <location>
        <begin position="137"/>
        <end position="150"/>
    </location>
</feature>
<comment type="caution">
    <text evidence="5">The sequence shown here is derived from an EMBL/GenBank/DDBJ whole genome shotgun (WGS) entry which is preliminary data.</text>
</comment>
<accession>A0AAW0B2H4</accession>
<keyword evidence="2" id="KW-0539">Nucleus</keyword>
<feature type="region of interest" description="Disordered" evidence="3">
    <location>
        <begin position="116"/>
        <end position="150"/>
    </location>
</feature>
<evidence type="ECO:0000313" key="6">
    <source>
        <dbReference type="Proteomes" id="UP001383192"/>
    </source>
</evidence>
<dbReference type="GO" id="GO:0006351">
    <property type="term" value="P:DNA-templated transcription"/>
    <property type="evidence" value="ECO:0007669"/>
    <property type="project" value="InterPro"/>
</dbReference>
<feature type="domain" description="Zn(2)-C6 fungal-type" evidence="4">
    <location>
        <begin position="17"/>
        <end position="50"/>
    </location>
</feature>
<dbReference type="PANTHER" id="PTHR46910:SF1">
    <property type="entry name" value="MISCELLANEOUS ZN(II)2CYS6 TRANSCRIPTION FACTOR (EUROFUNG)-RELATED"/>
    <property type="match status" value="1"/>
</dbReference>
<dbReference type="EMBL" id="JAYKXP010000191">
    <property type="protein sequence ID" value="KAK7020209.1"/>
    <property type="molecule type" value="Genomic_DNA"/>
</dbReference>
<dbReference type="CDD" id="cd00067">
    <property type="entry name" value="GAL4"/>
    <property type="match status" value="1"/>
</dbReference>
<keyword evidence="6" id="KW-1185">Reference proteome</keyword>
<protein>
    <submittedName>
        <fullName evidence="5">Gypsy retrotransposon integrase-like protein 1</fullName>
    </submittedName>
</protein>
<evidence type="ECO:0000256" key="3">
    <source>
        <dbReference type="SAM" id="MobiDB-lite"/>
    </source>
</evidence>
<evidence type="ECO:0000256" key="1">
    <source>
        <dbReference type="ARBA" id="ARBA00022723"/>
    </source>
</evidence>
<dbReference type="Pfam" id="PF04082">
    <property type="entry name" value="Fungal_trans"/>
    <property type="match status" value="1"/>
</dbReference>
<evidence type="ECO:0000313" key="5">
    <source>
        <dbReference type="EMBL" id="KAK7020209.1"/>
    </source>
</evidence>
<feature type="compositionally biased region" description="Low complexity" evidence="3">
    <location>
        <begin position="125"/>
        <end position="136"/>
    </location>
</feature>
<proteinExistence type="predicted"/>
<sequence length="489" mass="55216">MQVLDSEEVKRKRYQNACDACRRRKVRCDSASSPENICSNCISSQLKCTHALVKKKRGPRGVATKKTESQRALVNAILSSSKPFVIPDDPEAIRKMLVDLANFARSLDRQLSLARTSEESQLFDPLTSTSSPLTSEPDPEPEPEPEQDLEDSVNAITQDLQNMVVHFSNRHFGKSSYFGFLQSAIVAQGDNGLARPPTAAVFARFKRPELWNEAPWQRICQGPDIGHPLLFPEIDLLHSLVALFFNNFNVLLPLLHRPTFERSVAAGLHLHDRSFGFVVLAVCAVASRHSDDPRNLWDGTTSPYSLGWKWFTQIPLIRGNFLDQPTLYDIQLCVLNVYFLRTTSAPDAVWTIVGLGIRHAQEMGMHRKKPKDHKHTIEDELCNRAFWSLVVMDFTMSIGFGRPSITNPNDYDIDFPVECDDEYWEHPTEPFRQPEGKPSTASFFRAYCKLAEIAASVQRALVGVHCVFVSSKYLLKAVLRQEAVIIDTM</sequence>
<dbReference type="SMART" id="SM00906">
    <property type="entry name" value="Fungal_trans"/>
    <property type="match status" value="1"/>
</dbReference>
<name>A0AAW0B2H4_9AGAR</name>
<dbReference type="PANTHER" id="PTHR46910">
    <property type="entry name" value="TRANSCRIPTION FACTOR PDR1"/>
    <property type="match status" value="1"/>
</dbReference>
<dbReference type="SUPFAM" id="SSF57701">
    <property type="entry name" value="Zn2/Cys6 DNA-binding domain"/>
    <property type="match status" value="1"/>
</dbReference>
<dbReference type="InterPro" id="IPR007219">
    <property type="entry name" value="XnlR_reg_dom"/>
</dbReference>
<dbReference type="PROSITE" id="PS00463">
    <property type="entry name" value="ZN2_CY6_FUNGAL_1"/>
    <property type="match status" value="1"/>
</dbReference>
<dbReference type="Pfam" id="PF00172">
    <property type="entry name" value="Zn_clus"/>
    <property type="match status" value="1"/>
</dbReference>
<evidence type="ECO:0000259" key="4">
    <source>
        <dbReference type="PROSITE" id="PS50048"/>
    </source>
</evidence>
<dbReference type="InterPro" id="IPR036864">
    <property type="entry name" value="Zn2-C6_fun-type_DNA-bd_sf"/>
</dbReference>
<dbReference type="InterPro" id="IPR001138">
    <property type="entry name" value="Zn2Cys6_DnaBD"/>
</dbReference>
<dbReference type="SMART" id="SM00066">
    <property type="entry name" value="GAL4"/>
    <property type="match status" value="1"/>
</dbReference>
<dbReference type="AlphaFoldDB" id="A0AAW0B2H4"/>
<dbReference type="GO" id="GO:0003677">
    <property type="term" value="F:DNA binding"/>
    <property type="evidence" value="ECO:0007669"/>
    <property type="project" value="InterPro"/>
</dbReference>
<dbReference type="GO" id="GO:0000981">
    <property type="term" value="F:DNA-binding transcription factor activity, RNA polymerase II-specific"/>
    <property type="evidence" value="ECO:0007669"/>
    <property type="project" value="InterPro"/>
</dbReference>
<dbReference type="Gene3D" id="4.10.240.10">
    <property type="entry name" value="Zn(2)-C6 fungal-type DNA-binding domain"/>
    <property type="match status" value="1"/>
</dbReference>
<dbReference type="PROSITE" id="PS50048">
    <property type="entry name" value="ZN2_CY6_FUNGAL_2"/>
    <property type="match status" value="1"/>
</dbReference>
<dbReference type="InterPro" id="IPR050987">
    <property type="entry name" value="AtrR-like"/>
</dbReference>
<dbReference type="Proteomes" id="UP001383192">
    <property type="component" value="Unassembled WGS sequence"/>
</dbReference>
<organism evidence="5 6">
    <name type="scientific">Paramarasmius palmivorus</name>
    <dbReference type="NCBI Taxonomy" id="297713"/>
    <lineage>
        <taxon>Eukaryota</taxon>
        <taxon>Fungi</taxon>
        <taxon>Dikarya</taxon>
        <taxon>Basidiomycota</taxon>
        <taxon>Agaricomycotina</taxon>
        <taxon>Agaricomycetes</taxon>
        <taxon>Agaricomycetidae</taxon>
        <taxon>Agaricales</taxon>
        <taxon>Marasmiineae</taxon>
        <taxon>Marasmiaceae</taxon>
        <taxon>Paramarasmius</taxon>
    </lineage>
</organism>